<accession>A0A8M1MIB8</accession>
<dbReference type="InterPro" id="IPR038932">
    <property type="entry name" value="PARPBP"/>
</dbReference>
<evidence type="ECO:0000256" key="12">
    <source>
        <dbReference type="ARBA" id="ARBA00063564"/>
    </source>
</evidence>
<evidence type="ECO:0000256" key="5">
    <source>
        <dbReference type="ARBA" id="ARBA00022490"/>
    </source>
</evidence>
<organism evidence="14 15">
    <name type="scientific">Neomonachus schauinslandi</name>
    <name type="common">Hawaiian monk seal</name>
    <name type="synonym">Monachus schauinslandi</name>
    <dbReference type="NCBI Taxonomy" id="29088"/>
    <lineage>
        <taxon>Eukaryota</taxon>
        <taxon>Metazoa</taxon>
        <taxon>Chordata</taxon>
        <taxon>Craniata</taxon>
        <taxon>Vertebrata</taxon>
        <taxon>Euteleostomi</taxon>
        <taxon>Mammalia</taxon>
        <taxon>Eutheria</taxon>
        <taxon>Laurasiatheria</taxon>
        <taxon>Carnivora</taxon>
        <taxon>Caniformia</taxon>
        <taxon>Pinnipedia</taxon>
        <taxon>Phocidae</taxon>
        <taxon>Monachinae</taxon>
        <taxon>Monachini</taxon>
        <taxon>Neomonachus</taxon>
    </lineage>
</organism>
<dbReference type="GO" id="GO:0005737">
    <property type="term" value="C:cytoplasm"/>
    <property type="evidence" value="ECO:0007669"/>
    <property type="project" value="UniProtKB-SubCell"/>
</dbReference>
<evidence type="ECO:0000256" key="6">
    <source>
        <dbReference type="ARBA" id="ARBA00022763"/>
    </source>
</evidence>
<keyword evidence="7" id="KW-0238">DNA-binding</keyword>
<keyword evidence="6" id="KW-0227">DNA damage</keyword>
<dbReference type="CTD" id="55010"/>
<feature type="compositionally biased region" description="Basic and acidic residues" evidence="13">
    <location>
        <begin position="425"/>
        <end position="435"/>
    </location>
</feature>
<dbReference type="GO" id="GO:0000785">
    <property type="term" value="C:chromatin"/>
    <property type="evidence" value="ECO:0007669"/>
    <property type="project" value="TreeGrafter"/>
</dbReference>
<dbReference type="Proteomes" id="UP000248481">
    <property type="component" value="Chromosome 5"/>
</dbReference>
<comment type="subcellular location">
    <subcellularLocation>
        <location evidence="2">Cytoplasm</location>
    </subcellularLocation>
    <subcellularLocation>
        <location evidence="1">Nucleus</location>
    </subcellularLocation>
</comment>
<evidence type="ECO:0000313" key="15">
    <source>
        <dbReference type="RefSeq" id="XP_044770654.1"/>
    </source>
</evidence>
<evidence type="ECO:0000256" key="7">
    <source>
        <dbReference type="ARBA" id="ARBA00023125"/>
    </source>
</evidence>
<dbReference type="GeneID" id="110578053"/>
<keyword evidence="5" id="KW-0963">Cytoplasm</keyword>
<evidence type="ECO:0000256" key="8">
    <source>
        <dbReference type="ARBA" id="ARBA00023204"/>
    </source>
</evidence>
<dbReference type="PANTHER" id="PTHR32121:SF0">
    <property type="entry name" value="PCNA-INTERACTING PARTNER"/>
    <property type="match status" value="1"/>
</dbReference>
<evidence type="ECO:0000256" key="3">
    <source>
        <dbReference type="ARBA" id="ARBA00009135"/>
    </source>
</evidence>
<evidence type="ECO:0000256" key="9">
    <source>
        <dbReference type="ARBA" id="ARBA00023242"/>
    </source>
</evidence>
<evidence type="ECO:0000256" key="2">
    <source>
        <dbReference type="ARBA" id="ARBA00004496"/>
    </source>
</evidence>
<dbReference type="GO" id="GO:0006281">
    <property type="term" value="P:DNA repair"/>
    <property type="evidence" value="ECO:0007669"/>
    <property type="project" value="UniProtKB-KW"/>
</dbReference>
<dbReference type="InterPro" id="IPR027417">
    <property type="entry name" value="P-loop_NTPase"/>
</dbReference>
<dbReference type="SUPFAM" id="SSF52540">
    <property type="entry name" value="P-loop containing nucleoside triphosphate hydrolases"/>
    <property type="match status" value="1"/>
</dbReference>
<dbReference type="FunFam" id="1.10.486.10:FF:000004">
    <property type="entry name" value="PCNA-interacting partner isoform X3"/>
    <property type="match status" value="1"/>
</dbReference>
<evidence type="ECO:0000256" key="13">
    <source>
        <dbReference type="SAM" id="MobiDB-lite"/>
    </source>
</evidence>
<comment type="subunit">
    <text evidence="12">Interacts with RAD51 and PCNA. Interacts with PARP1. Interacts with TASOR.</text>
</comment>
<dbReference type="Gene3D" id="1.10.486.10">
    <property type="entry name" value="PCRA, domain 4"/>
    <property type="match status" value="1"/>
</dbReference>
<evidence type="ECO:0000256" key="11">
    <source>
        <dbReference type="ARBA" id="ARBA00032731"/>
    </source>
</evidence>
<dbReference type="RefSeq" id="XP_044770654.1">
    <property type="nucleotide sequence ID" value="XM_044914719.1"/>
</dbReference>
<proteinExistence type="inferred from homology"/>
<sequence>MAELNQKSILDMIKEFRRNWHTLCNSERTTVCGADSMLLALQLSMAENNKQHSGEFTVSLSDVLLTWKYFLHEKLNLPVENMEVIDHYEDIRRIYDDFLKNSNMLDLIDVYKKCGVLISSCENNANISPSQLRDFLSGREYVAADETDLYVPTSPMSKHNQDNEKVQLLARKIIYSYLSLLVNSKNDLALAHVLNIPDRGLGREAFTDLKHAAQEKKMSIFLVATSFIRTLELGGKGYAPSPSDPLRAHVKGLSNFINFVDKLDEILGEIPNPSTAGGRILSVIKMQLIKGQNSRDPFCKAVEEVTQDLDLRIKNIINSQQGEVAVSTTDISPARMKQTLIRSQFACTYKDDCTISKDKWNDVNSASKPLYVLHMENDLSEGINSSVGRPTIGTSSGNVHLDRSKSEKLTRKSSSQTGNKSSKRKQVDLDDKNDLCDNGNEPPQHKNVKIPETSNNFQNKLCGKVARVAKNKCTAKHKLITGQTKLTQFFRL</sequence>
<reference evidence="15" key="1">
    <citation type="submission" date="2025-08" db="UniProtKB">
        <authorList>
            <consortium name="RefSeq"/>
        </authorList>
    </citation>
    <scope>IDENTIFICATION</scope>
    <source>
        <tissue evidence="15">Blood</tissue>
    </source>
</reference>
<keyword evidence="14" id="KW-1185">Reference proteome</keyword>
<dbReference type="GO" id="GO:0003677">
    <property type="term" value="F:DNA binding"/>
    <property type="evidence" value="ECO:0007669"/>
    <property type="project" value="UniProtKB-KW"/>
</dbReference>
<feature type="region of interest" description="Disordered" evidence="13">
    <location>
        <begin position="382"/>
        <end position="452"/>
    </location>
</feature>
<dbReference type="AlphaFoldDB" id="A0A8M1MIB8"/>
<comment type="similarity">
    <text evidence="3">Belongs to the PARI family.</text>
</comment>
<evidence type="ECO:0000256" key="10">
    <source>
        <dbReference type="ARBA" id="ARBA00031632"/>
    </source>
</evidence>
<dbReference type="PANTHER" id="PTHR32121">
    <property type="entry name" value="PCNA-INTERACTING PARTNER"/>
    <property type="match status" value="1"/>
</dbReference>
<evidence type="ECO:0000256" key="1">
    <source>
        <dbReference type="ARBA" id="ARBA00004123"/>
    </source>
</evidence>
<dbReference type="GO" id="GO:2000042">
    <property type="term" value="P:negative regulation of double-strand break repair via homologous recombination"/>
    <property type="evidence" value="ECO:0007669"/>
    <property type="project" value="InterPro"/>
</dbReference>
<dbReference type="GO" id="GO:0005634">
    <property type="term" value="C:nucleus"/>
    <property type="evidence" value="ECO:0007669"/>
    <property type="project" value="UniProtKB-SubCell"/>
</dbReference>
<evidence type="ECO:0000256" key="4">
    <source>
        <dbReference type="ARBA" id="ARBA00014320"/>
    </source>
</evidence>
<keyword evidence="9" id="KW-0539">Nucleus</keyword>
<keyword evidence="8" id="KW-0234">DNA repair</keyword>
<feature type="compositionally biased region" description="Polar residues" evidence="13">
    <location>
        <begin position="382"/>
        <end position="398"/>
    </location>
</feature>
<feature type="compositionally biased region" description="Basic and acidic residues" evidence="13">
    <location>
        <begin position="400"/>
        <end position="410"/>
    </location>
</feature>
<evidence type="ECO:0000313" key="14">
    <source>
        <dbReference type="Proteomes" id="UP000248481"/>
    </source>
</evidence>
<name>A0A8M1MIB8_NEOSC</name>
<protein>
    <recommendedName>
        <fullName evidence="4">PCNA-interacting partner</fullName>
    </recommendedName>
    <alternativeName>
        <fullName evidence="10">PARP-1 binding protein</fullName>
    </alternativeName>
    <alternativeName>
        <fullName evidence="11">PARP1-binding protein</fullName>
    </alternativeName>
</protein>
<gene>
    <name evidence="15" type="primary">LOC110578053</name>
</gene>